<accession>A0ABY4AI57</accession>
<evidence type="ECO:0000256" key="8">
    <source>
        <dbReference type="ARBA" id="ARBA00022989"/>
    </source>
</evidence>
<protein>
    <recommendedName>
        <fullName evidence="11">Phosphate transporter</fullName>
    </recommendedName>
</protein>
<comment type="catalytic activity">
    <reaction evidence="10">
        <text>phosphate(in) + H(+)(in) = phosphate(out) + H(+)(out)</text>
        <dbReference type="Rhea" id="RHEA:29939"/>
        <dbReference type="ChEBI" id="CHEBI:15378"/>
        <dbReference type="ChEBI" id="CHEBI:43474"/>
    </reaction>
</comment>
<feature type="transmembrane region" description="Helical" evidence="11">
    <location>
        <begin position="123"/>
        <end position="143"/>
    </location>
</feature>
<keyword evidence="4" id="KW-1003">Cell membrane</keyword>
<keyword evidence="13" id="KW-1185">Reference proteome</keyword>
<name>A0ABY4AI57_9BURK</name>
<feature type="transmembrane region" description="Helical" evidence="11">
    <location>
        <begin position="440"/>
        <end position="465"/>
    </location>
</feature>
<gene>
    <name evidence="12" type="ORF">DHf2319_10505</name>
</gene>
<keyword evidence="5 11" id="KW-0592">Phosphate transport</keyword>
<keyword evidence="7" id="KW-0769">Symport</keyword>
<dbReference type="Proteomes" id="UP000831607">
    <property type="component" value="Chromosome"/>
</dbReference>
<feature type="transmembrane region" description="Helical" evidence="11">
    <location>
        <begin position="95"/>
        <end position="116"/>
    </location>
</feature>
<evidence type="ECO:0000256" key="3">
    <source>
        <dbReference type="ARBA" id="ARBA00022448"/>
    </source>
</evidence>
<keyword evidence="9 11" id="KW-0472">Membrane</keyword>
<keyword evidence="3 11" id="KW-0813">Transport</keyword>
<dbReference type="InterPro" id="IPR001204">
    <property type="entry name" value="Phos_transporter"/>
</dbReference>
<feature type="transmembrane region" description="Helical" evidence="11">
    <location>
        <begin position="224"/>
        <end position="241"/>
    </location>
</feature>
<dbReference type="PANTHER" id="PTHR11101:SF65">
    <property type="entry name" value="LOW-AFFINITY INORGANIC PHOSPHATE TRANSPORTER PITA-RELATED"/>
    <property type="match status" value="1"/>
</dbReference>
<evidence type="ECO:0000256" key="1">
    <source>
        <dbReference type="ARBA" id="ARBA00004651"/>
    </source>
</evidence>
<proteinExistence type="inferred from homology"/>
<feature type="transmembrane region" description="Helical" evidence="11">
    <location>
        <begin position="155"/>
        <end position="174"/>
    </location>
</feature>
<sequence length="466" mass="49077">MDQLAIDFTSLTGIMLITVFVLIVLQEAINGFHDAANAIATVIYANALTPMQAVTLSAVFNFLGVLIGGTAVAFSLVYLLPENLVAGINTRGEAALFAAMIVSAVVWNFGTWWLGIPNSTTHAYIGSIIGAAMADAFIHGQAVAGQINWLQGEKIMIALIVSPIVGFLLGYILLKALRAAVKDPDLYTPVQEGHKPTRGIRAILIAGAAGVSIMHGSNDGQKSIGLMMIVMFGLFPALYGLDPDRLNDQDYSAMKQVVTNVEGIGRSLGNTHLTEAAVNLNSHLNGNLYRPGGSDQTAVATRAEILALHTSITKALKDQTTAIKLSTEQQQQLQYAHALLKDFVEHVPFWIILLSALALGGGTAIGYRRIVTTLGEKMGSSRMNPGQGTAAQLSAVISIGMADAGGLPVSTTHVLSSSVIGSVAATPHQHINLHTLGRIAMTWVTTLPGTVLLSFGLGVGFFVAFG</sequence>
<keyword evidence="8 11" id="KW-1133">Transmembrane helix</keyword>
<reference evidence="12 13" key="1">
    <citation type="submission" date="2020-11" db="EMBL/GenBank/DDBJ databases">
        <title>Algicoccus daihaiensis sp.nov., isolated from Daihai Lake in Inner Mongolia.</title>
        <authorList>
            <person name="Kai J."/>
        </authorList>
    </citation>
    <scope>NUCLEOTIDE SEQUENCE [LARGE SCALE GENOMIC DNA]</scope>
    <source>
        <strain evidence="13">f23</strain>
    </source>
</reference>
<evidence type="ECO:0000256" key="2">
    <source>
        <dbReference type="ARBA" id="ARBA00005342"/>
    </source>
</evidence>
<evidence type="ECO:0000313" key="12">
    <source>
        <dbReference type="EMBL" id="UOD49869.1"/>
    </source>
</evidence>
<feature type="transmembrane region" description="Helical" evidence="11">
    <location>
        <begin position="347"/>
        <end position="367"/>
    </location>
</feature>
<evidence type="ECO:0000256" key="7">
    <source>
        <dbReference type="ARBA" id="ARBA00022847"/>
    </source>
</evidence>
<organism evidence="12 13">
    <name type="scientific">Orrella daihaiensis</name>
    <dbReference type="NCBI Taxonomy" id="2782176"/>
    <lineage>
        <taxon>Bacteria</taxon>
        <taxon>Pseudomonadati</taxon>
        <taxon>Pseudomonadota</taxon>
        <taxon>Betaproteobacteria</taxon>
        <taxon>Burkholderiales</taxon>
        <taxon>Alcaligenaceae</taxon>
        <taxon>Orrella</taxon>
    </lineage>
</organism>
<feature type="transmembrane region" description="Helical" evidence="11">
    <location>
        <begin position="6"/>
        <end position="25"/>
    </location>
</feature>
<keyword evidence="6 11" id="KW-0812">Transmembrane</keyword>
<evidence type="ECO:0000256" key="11">
    <source>
        <dbReference type="RuleBase" id="RU363058"/>
    </source>
</evidence>
<comment type="similarity">
    <text evidence="2">Belongs to the inorganic phosphate transporter (PiT) (TC 2.A.20) family. Pit subfamily.</text>
</comment>
<evidence type="ECO:0000256" key="5">
    <source>
        <dbReference type="ARBA" id="ARBA00022592"/>
    </source>
</evidence>
<evidence type="ECO:0000256" key="4">
    <source>
        <dbReference type="ARBA" id="ARBA00022475"/>
    </source>
</evidence>
<evidence type="ECO:0000256" key="10">
    <source>
        <dbReference type="ARBA" id="ARBA00047348"/>
    </source>
</evidence>
<dbReference type="EMBL" id="CP063982">
    <property type="protein sequence ID" value="UOD49869.1"/>
    <property type="molecule type" value="Genomic_DNA"/>
</dbReference>
<dbReference type="Pfam" id="PF01384">
    <property type="entry name" value="PHO4"/>
    <property type="match status" value="1"/>
</dbReference>
<dbReference type="PANTHER" id="PTHR11101">
    <property type="entry name" value="PHOSPHATE TRANSPORTER"/>
    <property type="match status" value="1"/>
</dbReference>
<feature type="transmembrane region" description="Helical" evidence="11">
    <location>
        <begin position="58"/>
        <end position="80"/>
    </location>
</feature>
<comment type="subcellular location">
    <subcellularLocation>
        <location evidence="1">Cell membrane</location>
        <topology evidence="1">Multi-pass membrane protein</topology>
    </subcellularLocation>
    <subcellularLocation>
        <location evidence="11">Membrane</location>
        <topology evidence="11">Multi-pass membrane protein</topology>
    </subcellularLocation>
</comment>
<evidence type="ECO:0000313" key="13">
    <source>
        <dbReference type="Proteomes" id="UP000831607"/>
    </source>
</evidence>
<evidence type="ECO:0000256" key="9">
    <source>
        <dbReference type="ARBA" id="ARBA00023136"/>
    </source>
</evidence>
<dbReference type="RefSeq" id="WP_243478114.1">
    <property type="nucleotide sequence ID" value="NZ_CP063982.1"/>
</dbReference>
<evidence type="ECO:0000256" key="6">
    <source>
        <dbReference type="ARBA" id="ARBA00022692"/>
    </source>
</evidence>